<dbReference type="RefSeq" id="WP_347301064.1">
    <property type="nucleotide sequence ID" value="NZ_MAEI02000001.1"/>
</dbReference>
<sequence length="110" mass="12883">MSRYSAKEMGKTFKNIFGWTVDGEQVIPPKFSFPDCVWDRVSYFSEGFEYGLTYSGCLSLVLAYDEDDCKKKFDLGDPRPWFPVTQEFKQWRDAHALREMEIAAVLLYLK</sequence>
<protein>
    <recommendedName>
        <fullName evidence="3">Phage protein</fullName>
    </recommendedName>
</protein>
<dbReference type="Proteomes" id="UP001429357">
    <property type="component" value="Unassembled WGS sequence"/>
</dbReference>
<comment type="caution">
    <text evidence="1">The sequence shown here is derived from an EMBL/GenBank/DDBJ whole genome shotgun (WGS) entry which is preliminary data.</text>
</comment>
<evidence type="ECO:0000313" key="1">
    <source>
        <dbReference type="EMBL" id="MEO1780985.1"/>
    </source>
</evidence>
<reference evidence="1" key="2">
    <citation type="submission" date="2024-02" db="EMBL/GenBank/DDBJ databases">
        <title>The Genome Sequence of Enterococcus diestrammenae JM9A.</title>
        <authorList>
            <person name="Earl A."/>
            <person name="Manson A."/>
            <person name="Gilmore M."/>
            <person name="Sanders J."/>
            <person name="Shea T."/>
            <person name="Howe W."/>
            <person name="Livny J."/>
            <person name="Cuomo C."/>
            <person name="Neafsey D."/>
            <person name="Birren B."/>
        </authorList>
    </citation>
    <scope>NUCLEOTIDE SEQUENCE</scope>
    <source>
        <strain evidence="1">JM9A</strain>
    </source>
</reference>
<dbReference type="EMBL" id="MAEI02000001">
    <property type="protein sequence ID" value="MEO1780985.1"/>
    <property type="molecule type" value="Genomic_DNA"/>
</dbReference>
<reference evidence="1" key="1">
    <citation type="submission" date="2016-06" db="EMBL/GenBank/DDBJ databases">
        <authorList>
            <person name="Van Tyne D."/>
        </authorList>
    </citation>
    <scope>NUCLEOTIDE SEQUENCE</scope>
    <source>
        <strain evidence="1">JM9A</strain>
    </source>
</reference>
<evidence type="ECO:0008006" key="3">
    <source>
        <dbReference type="Google" id="ProtNLM"/>
    </source>
</evidence>
<gene>
    <name evidence="1" type="ORF">BAU18_000563</name>
</gene>
<organism evidence="1 2">
    <name type="scientific">Enterococcus diestrammenae</name>
    <dbReference type="NCBI Taxonomy" id="1155073"/>
    <lineage>
        <taxon>Bacteria</taxon>
        <taxon>Bacillati</taxon>
        <taxon>Bacillota</taxon>
        <taxon>Bacilli</taxon>
        <taxon>Lactobacillales</taxon>
        <taxon>Enterococcaceae</taxon>
        <taxon>Enterococcus</taxon>
    </lineage>
</organism>
<accession>A0ABV0EZ54</accession>
<evidence type="ECO:0000313" key="2">
    <source>
        <dbReference type="Proteomes" id="UP001429357"/>
    </source>
</evidence>
<proteinExistence type="predicted"/>
<keyword evidence="2" id="KW-1185">Reference proteome</keyword>
<name>A0ABV0EZ54_9ENTE</name>